<dbReference type="CDD" id="cd20269">
    <property type="entry name" value="Complex1_LYR_LYRM9"/>
    <property type="match status" value="1"/>
</dbReference>
<reference evidence="5" key="1">
    <citation type="submission" date="2025-08" db="UniProtKB">
        <authorList>
            <consortium name="RefSeq"/>
        </authorList>
    </citation>
    <scope>IDENTIFICATION</scope>
</reference>
<evidence type="ECO:0000259" key="3">
    <source>
        <dbReference type="Pfam" id="PF05347"/>
    </source>
</evidence>
<dbReference type="Proteomes" id="UP000695022">
    <property type="component" value="Unplaced"/>
</dbReference>
<evidence type="ECO:0000313" key="5">
    <source>
        <dbReference type="RefSeq" id="XP_014672410.1"/>
    </source>
</evidence>
<accession>A0ABM1EJN9</accession>
<evidence type="ECO:0000256" key="1">
    <source>
        <dbReference type="ARBA" id="ARBA00025757"/>
    </source>
</evidence>
<feature type="domain" description="Complex 1 LYR protein" evidence="3">
    <location>
        <begin position="13"/>
        <end position="67"/>
    </location>
</feature>
<sequence length="79" mass="9365">MPAGTAVNTVVRSPVSLYRHLLRQLRQLPDHAGAHYRHQLRQQFNSHKYEIDKDRILQISRRALEDVQWITNKYGKKSE</sequence>
<dbReference type="InterPro" id="IPR008011">
    <property type="entry name" value="Complex1_LYR_dom"/>
</dbReference>
<dbReference type="RefSeq" id="XP_014672410.1">
    <property type="nucleotide sequence ID" value="XM_014816924.1"/>
</dbReference>
<dbReference type="PANTHER" id="PTHR47061">
    <property type="entry name" value="LYR MOTIF-CONTAINING PROTEIN 9"/>
    <property type="match status" value="1"/>
</dbReference>
<comment type="similarity">
    <text evidence="1">Belongs to the complex I LYR family. LYRM9 subfamily.</text>
</comment>
<gene>
    <name evidence="5" type="primary">LOC106812914</name>
</gene>
<evidence type="ECO:0000256" key="2">
    <source>
        <dbReference type="ARBA" id="ARBA00026234"/>
    </source>
</evidence>
<keyword evidence="4" id="KW-1185">Reference proteome</keyword>
<proteinExistence type="inferred from homology"/>
<name>A0ABM1EJN9_PRICU</name>
<dbReference type="GeneID" id="106812914"/>
<dbReference type="InterPro" id="IPR045291">
    <property type="entry name" value="Complex1_LYR_LYRM9"/>
</dbReference>
<organism evidence="4 5">
    <name type="scientific">Priapulus caudatus</name>
    <name type="common">Priapulid worm</name>
    <dbReference type="NCBI Taxonomy" id="37621"/>
    <lineage>
        <taxon>Eukaryota</taxon>
        <taxon>Metazoa</taxon>
        <taxon>Ecdysozoa</taxon>
        <taxon>Scalidophora</taxon>
        <taxon>Priapulida</taxon>
        <taxon>Priapulimorpha</taxon>
        <taxon>Priapulimorphida</taxon>
        <taxon>Priapulidae</taxon>
        <taxon>Priapulus</taxon>
    </lineage>
</organism>
<evidence type="ECO:0000313" key="4">
    <source>
        <dbReference type="Proteomes" id="UP000695022"/>
    </source>
</evidence>
<dbReference type="Pfam" id="PF05347">
    <property type="entry name" value="Complex1_LYR"/>
    <property type="match status" value="1"/>
</dbReference>
<dbReference type="InterPro" id="IPR052151">
    <property type="entry name" value="Complex_I_LYR"/>
</dbReference>
<dbReference type="PANTHER" id="PTHR47061:SF1">
    <property type="entry name" value="LYR MOTIF-CONTAINING PROTEIN 9"/>
    <property type="match status" value="1"/>
</dbReference>
<protein>
    <recommendedName>
        <fullName evidence="2">LYR motif-containing protein 9</fullName>
    </recommendedName>
</protein>